<gene>
    <name evidence="2" type="ORF">ALMOND_2B000193</name>
</gene>
<proteinExistence type="predicted"/>
<feature type="region of interest" description="Disordered" evidence="1">
    <location>
        <begin position="35"/>
        <end position="68"/>
    </location>
</feature>
<dbReference type="Gramene" id="VVA15394">
    <property type="protein sequence ID" value="VVA15394"/>
    <property type="gene ID" value="Prudul26B000193"/>
</dbReference>
<evidence type="ECO:0000313" key="3">
    <source>
        <dbReference type="Proteomes" id="UP000327085"/>
    </source>
</evidence>
<dbReference type="AlphaFoldDB" id="A0A5E4EIE3"/>
<evidence type="ECO:0000256" key="1">
    <source>
        <dbReference type="SAM" id="MobiDB-lite"/>
    </source>
</evidence>
<reference evidence="3" key="1">
    <citation type="journal article" date="2020" name="Plant J.">
        <title>Transposons played a major role in the diversification between the closely related almond and peach genomes: results from the almond genome sequence.</title>
        <authorList>
            <person name="Alioto T."/>
            <person name="Alexiou K.G."/>
            <person name="Bardil A."/>
            <person name="Barteri F."/>
            <person name="Castanera R."/>
            <person name="Cruz F."/>
            <person name="Dhingra A."/>
            <person name="Duval H."/>
            <person name="Fernandez I Marti A."/>
            <person name="Frias L."/>
            <person name="Galan B."/>
            <person name="Garcia J.L."/>
            <person name="Howad W."/>
            <person name="Gomez-Garrido J."/>
            <person name="Gut M."/>
            <person name="Julca I."/>
            <person name="Morata J."/>
            <person name="Puigdomenech P."/>
            <person name="Ribeca P."/>
            <person name="Rubio Cabetas M.J."/>
            <person name="Vlasova A."/>
            <person name="Wirthensohn M."/>
            <person name="Garcia-Mas J."/>
            <person name="Gabaldon T."/>
            <person name="Casacuberta J.M."/>
            <person name="Arus P."/>
        </authorList>
    </citation>
    <scope>NUCLEOTIDE SEQUENCE [LARGE SCALE GENOMIC DNA]</scope>
    <source>
        <strain evidence="3">cv. Texas</strain>
    </source>
</reference>
<evidence type="ECO:0000313" key="2">
    <source>
        <dbReference type="EMBL" id="VVA15394.1"/>
    </source>
</evidence>
<name>A0A5E4EIE3_PRUDU</name>
<protein>
    <submittedName>
        <fullName evidence="2">Uncharacterized protein</fullName>
    </submittedName>
</protein>
<dbReference type="EMBL" id="CABIKO010000014">
    <property type="protein sequence ID" value="VVA15394.1"/>
    <property type="molecule type" value="Genomic_DNA"/>
</dbReference>
<sequence length="106" mass="11509">MVYLGDASSLDKNQNGVVLALNGLEEGPITFSKVCRRRGGNSGGREAVSHTHPPAAHTAQSPQPSKLHHRDLNVVAELGCSLKFSEPPVKLETTIWHWTYSISSSF</sequence>
<dbReference type="InParanoid" id="A0A5E4EIE3"/>
<accession>A0A5E4EIE3</accession>
<organism evidence="2 3">
    <name type="scientific">Prunus dulcis</name>
    <name type="common">Almond</name>
    <name type="synonym">Amygdalus dulcis</name>
    <dbReference type="NCBI Taxonomy" id="3755"/>
    <lineage>
        <taxon>Eukaryota</taxon>
        <taxon>Viridiplantae</taxon>
        <taxon>Streptophyta</taxon>
        <taxon>Embryophyta</taxon>
        <taxon>Tracheophyta</taxon>
        <taxon>Spermatophyta</taxon>
        <taxon>Magnoliopsida</taxon>
        <taxon>eudicotyledons</taxon>
        <taxon>Gunneridae</taxon>
        <taxon>Pentapetalae</taxon>
        <taxon>rosids</taxon>
        <taxon>fabids</taxon>
        <taxon>Rosales</taxon>
        <taxon>Rosaceae</taxon>
        <taxon>Amygdaloideae</taxon>
        <taxon>Amygdaleae</taxon>
        <taxon>Prunus</taxon>
    </lineage>
</organism>
<dbReference type="Proteomes" id="UP000327085">
    <property type="component" value="Chromosome 7"/>
</dbReference>